<evidence type="ECO:0000256" key="4">
    <source>
        <dbReference type="ARBA" id="ARBA00010617"/>
    </source>
</evidence>
<dbReference type="InterPro" id="IPR017972">
    <property type="entry name" value="Cyt_P450_CS"/>
</dbReference>
<dbReference type="PANTHER" id="PTHR24292">
    <property type="entry name" value="CYTOCHROME P450"/>
    <property type="match status" value="1"/>
</dbReference>
<evidence type="ECO:0000256" key="8">
    <source>
        <dbReference type="ARBA" id="ARBA00022848"/>
    </source>
</evidence>
<dbReference type="PRINTS" id="PR00385">
    <property type="entry name" value="P450"/>
</dbReference>
<evidence type="ECO:0000313" key="15">
    <source>
        <dbReference type="EMBL" id="AID61448.1"/>
    </source>
</evidence>
<dbReference type="AlphaFoldDB" id="A0A068F5E7"/>
<evidence type="ECO:0000256" key="12">
    <source>
        <dbReference type="ARBA" id="ARBA00023136"/>
    </source>
</evidence>
<keyword evidence="9 14" id="KW-0560">Oxidoreductase</keyword>
<sequence length="513" mass="58749">MLLFLVIILSIIVYFLIRHHYSLWQRLGIEYDEPTIPYGSLLKVRRKERAFGLVMADLYEKYTKKFVGIYMFIKPAILLRDAALVRQIMTTDFASFHDRGVYVDEKNDPMTANLFTLKGQTWRSLRAKLTPSFTSGKLKGMFSTVDDVADKLVKHLYGQLRDGKTHTLEIKSLTTTYAIDIIGSAIFGLDIDSFTNPKNEFRQLSDRLFNGSGVLLSIRNIMSFVCPPIARFLTALGVKDSVVNNLRDIAKRTIEFREKNGVYRKDILQLLIQLRNTGKISEDNDGLWQIETAAENLKSMSIEMIAAQLFLFYIAGSETTAATTSFTIYEFAMYPEILRKAQNEVDECLKKHGLKPEDKLTYEAIQDMKYLDLCVMETTRKYPGLPFLNRECTQDFTVPGTNFTIKKGTGIIISLLGIHRDPEYFPNPMDYKPERFSEETMDYNPVAFMPFGEGPRHCIAQRMGVMNVKVALAKILANFNIEPMKRKEVEYKFHVSPVLVPVDGLKVGLSKRW</sequence>
<evidence type="ECO:0000256" key="2">
    <source>
        <dbReference type="ARBA" id="ARBA00004174"/>
    </source>
</evidence>
<evidence type="ECO:0000256" key="14">
    <source>
        <dbReference type="RuleBase" id="RU000461"/>
    </source>
</evidence>
<protein>
    <submittedName>
        <fullName evidence="15">Cytochrome P450</fullName>
    </submittedName>
</protein>
<reference evidence="15" key="1">
    <citation type="journal article" date="2015" name="BMC Genomics">
        <title>Chemosensory genes identified in the antennal transcriptome of the blowfly Calliphora stygia.</title>
        <authorList>
            <person name="Leitch O.J."/>
            <person name="Papanicolaou A."/>
            <person name="Lennard C."/>
            <person name="Kirkbride K.P."/>
            <person name="Anderson A."/>
        </authorList>
    </citation>
    <scope>NUCLEOTIDE SEQUENCE</scope>
</reference>
<keyword evidence="7" id="KW-0256">Endoplasmic reticulum</keyword>
<dbReference type="GO" id="GO:0016705">
    <property type="term" value="F:oxidoreductase activity, acting on paired donors, with incorporation or reduction of molecular oxygen"/>
    <property type="evidence" value="ECO:0007669"/>
    <property type="project" value="InterPro"/>
</dbReference>
<evidence type="ECO:0000256" key="1">
    <source>
        <dbReference type="ARBA" id="ARBA00001971"/>
    </source>
</evidence>
<keyword evidence="10 13" id="KW-0408">Iron</keyword>
<dbReference type="InterPro" id="IPR001128">
    <property type="entry name" value="Cyt_P450"/>
</dbReference>
<organism evidence="15">
    <name type="scientific">Calliphora stygia</name>
    <name type="common">Common brown blowfly</name>
    <dbReference type="NCBI Taxonomy" id="145453"/>
    <lineage>
        <taxon>Eukaryota</taxon>
        <taxon>Metazoa</taxon>
        <taxon>Ecdysozoa</taxon>
        <taxon>Arthropoda</taxon>
        <taxon>Hexapoda</taxon>
        <taxon>Insecta</taxon>
        <taxon>Pterygota</taxon>
        <taxon>Neoptera</taxon>
        <taxon>Endopterygota</taxon>
        <taxon>Diptera</taxon>
        <taxon>Brachycera</taxon>
        <taxon>Muscomorpha</taxon>
        <taxon>Oestroidea</taxon>
        <taxon>Calliphoridae</taxon>
        <taxon>Calliphorinae</taxon>
        <taxon>Calliphora</taxon>
    </lineage>
</organism>
<dbReference type="FunFam" id="1.10.630.10:FF:000042">
    <property type="entry name" value="Cytochrome P450"/>
    <property type="match status" value="1"/>
</dbReference>
<dbReference type="GO" id="GO:0004497">
    <property type="term" value="F:monooxygenase activity"/>
    <property type="evidence" value="ECO:0007669"/>
    <property type="project" value="UniProtKB-KW"/>
</dbReference>
<dbReference type="PANTHER" id="PTHR24292:SF93">
    <property type="entry name" value="CYTOCHROME P450 310A1-RELATED"/>
    <property type="match status" value="1"/>
</dbReference>
<accession>A0A068F5E7</accession>
<gene>
    <name evidence="15" type="primary">Cyp81</name>
</gene>
<dbReference type="GO" id="GO:0005789">
    <property type="term" value="C:endoplasmic reticulum membrane"/>
    <property type="evidence" value="ECO:0007669"/>
    <property type="project" value="UniProtKB-SubCell"/>
</dbReference>
<keyword evidence="8" id="KW-0492">Microsome</keyword>
<proteinExistence type="evidence at transcript level"/>
<dbReference type="PROSITE" id="PS00086">
    <property type="entry name" value="CYTOCHROME_P450"/>
    <property type="match status" value="1"/>
</dbReference>
<dbReference type="EMBL" id="KJ702294">
    <property type="protein sequence ID" value="AID61448.1"/>
    <property type="molecule type" value="mRNA"/>
</dbReference>
<comment type="cofactor">
    <cofactor evidence="1 13">
        <name>heme</name>
        <dbReference type="ChEBI" id="CHEBI:30413"/>
    </cofactor>
</comment>
<comment type="subcellular location">
    <subcellularLocation>
        <location evidence="3">Endoplasmic reticulum membrane</location>
        <topology evidence="3">Peripheral membrane protein</topology>
    </subcellularLocation>
    <subcellularLocation>
        <location evidence="2">Microsome membrane</location>
        <topology evidence="2">Peripheral membrane protein</topology>
    </subcellularLocation>
</comment>
<keyword evidence="11 14" id="KW-0503">Monooxygenase</keyword>
<evidence type="ECO:0000256" key="10">
    <source>
        <dbReference type="ARBA" id="ARBA00023004"/>
    </source>
</evidence>
<evidence type="ECO:0000256" key="9">
    <source>
        <dbReference type="ARBA" id="ARBA00023002"/>
    </source>
</evidence>
<dbReference type="GO" id="GO:0005506">
    <property type="term" value="F:iron ion binding"/>
    <property type="evidence" value="ECO:0007669"/>
    <property type="project" value="InterPro"/>
</dbReference>
<keyword evidence="6 13" id="KW-0479">Metal-binding</keyword>
<comment type="similarity">
    <text evidence="4 14">Belongs to the cytochrome P450 family.</text>
</comment>
<dbReference type="InterPro" id="IPR036396">
    <property type="entry name" value="Cyt_P450_sf"/>
</dbReference>
<evidence type="ECO:0000256" key="6">
    <source>
        <dbReference type="ARBA" id="ARBA00022723"/>
    </source>
</evidence>
<dbReference type="PRINTS" id="PR00463">
    <property type="entry name" value="EP450I"/>
</dbReference>
<keyword evidence="12" id="KW-0472">Membrane</keyword>
<evidence type="ECO:0000256" key="13">
    <source>
        <dbReference type="PIRSR" id="PIRSR602401-1"/>
    </source>
</evidence>
<feature type="binding site" description="axial binding residue" evidence="13">
    <location>
        <position position="458"/>
    </location>
    <ligand>
        <name>heme</name>
        <dbReference type="ChEBI" id="CHEBI:30413"/>
    </ligand>
    <ligandPart>
        <name>Fe</name>
        <dbReference type="ChEBI" id="CHEBI:18248"/>
    </ligandPart>
</feature>
<dbReference type="CDD" id="cd11056">
    <property type="entry name" value="CYP6-like"/>
    <property type="match status" value="1"/>
</dbReference>
<keyword evidence="5 13" id="KW-0349">Heme</keyword>
<name>A0A068F5E7_CALSG</name>
<dbReference type="Pfam" id="PF00067">
    <property type="entry name" value="p450"/>
    <property type="match status" value="1"/>
</dbReference>
<evidence type="ECO:0000256" key="3">
    <source>
        <dbReference type="ARBA" id="ARBA00004406"/>
    </source>
</evidence>
<dbReference type="GO" id="GO:0020037">
    <property type="term" value="F:heme binding"/>
    <property type="evidence" value="ECO:0007669"/>
    <property type="project" value="InterPro"/>
</dbReference>
<dbReference type="InterPro" id="IPR050476">
    <property type="entry name" value="Insect_CytP450_Detox"/>
</dbReference>
<evidence type="ECO:0000256" key="11">
    <source>
        <dbReference type="ARBA" id="ARBA00023033"/>
    </source>
</evidence>
<dbReference type="InterPro" id="IPR002401">
    <property type="entry name" value="Cyt_P450_E_grp-I"/>
</dbReference>
<dbReference type="SUPFAM" id="SSF48264">
    <property type="entry name" value="Cytochrome P450"/>
    <property type="match status" value="1"/>
</dbReference>
<evidence type="ECO:0000256" key="5">
    <source>
        <dbReference type="ARBA" id="ARBA00022617"/>
    </source>
</evidence>
<dbReference type="Gene3D" id="1.10.630.10">
    <property type="entry name" value="Cytochrome P450"/>
    <property type="match status" value="1"/>
</dbReference>
<evidence type="ECO:0000256" key="7">
    <source>
        <dbReference type="ARBA" id="ARBA00022824"/>
    </source>
</evidence>